<organism evidence="1 2">
    <name type="scientific">Capsicum annuum</name>
    <name type="common">Capsicum pepper</name>
    <dbReference type="NCBI Taxonomy" id="4072"/>
    <lineage>
        <taxon>Eukaryota</taxon>
        <taxon>Viridiplantae</taxon>
        <taxon>Streptophyta</taxon>
        <taxon>Embryophyta</taxon>
        <taxon>Tracheophyta</taxon>
        <taxon>Spermatophyta</taxon>
        <taxon>Magnoliopsida</taxon>
        <taxon>eudicotyledons</taxon>
        <taxon>Gunneridae</taxon>
        <taxon>Pentapetalae</taxon>
        <taxon>asterids</taxon>
        <taxon>lamiids</taxon>
        <taxon>Solanales</taxon>
        <taxon>Solanaceae</taxon>
        <taxon>Solanoideae</taxon>
        <taxon>Capsiceae</taxon>
        <taxon>Capsicum</taxon>
    </lineage>
</organism>
<dbReference type="PANTHER" id="PTHR11439">
    <property type="entry name" value="GAG-POL-RELATED RETROTRANSPOSON"/>
    <property type="match status" value="1"/>
</dbReference>
<reference evidence="1 2" key="2">
    <citation type="journal article" date="2017" name="Genome Biol.">
        <title>New reference genome sequences of hot pepper reveal the massive evolution of plant disease-resistance genes by retroduplication.</title>
        <authorList>
            <person name="Kim S."/>
            <person name="Park J."/>
            <person name="Yeom S.I."/>
            <person name="Kim Y.M."/>
            <person name="Seo E."/>
            <person name="Kim K.T."/>
            <person name="Kim M.S."/>
            <person name="Lee J.M."/>
            <person name="Cheong K."/>
            <person name="Shin H.S."/>
            <person name="Kim S.B."/>
            <person name="Han K."/>
            <person name="Lee J."/>
            <person name="Park M."/>
            <person name="Lee H.A."/>
            <person name="Lee H.Y."/>
            <person name="Lee Y."/>
            <person name="Oh S."/>
            <person name="Lee J.H."/>
            <person name="Choi E."/>
            <person name="Choi E."/>
            <person name="Lee S.E."/>
            <person name="Jeon J."/>
            <person name="Kim H."/>
            <person name="Choi G."/>
            <person name="Song H."/>
            <person name="Lee J."/>
            <person name="Lee S.C."/>
            <person name="Kwon J.K."/>
            <person name="Lee H.Y."/>
            <person name="Koo N."/>
            <person name="Hong Y."/>
            <person name="Kim R.W."/>
            <person name="Kang W.H."/>
            <person name="Huh J.H."/>
            <person name="Kang B.C."/>
            <person name="Yang T.J."/>
            <person name="Lee Y.H."/>
            <person name="Bennetzen J.L."/>
            <person name="Choi D."/>
        </authorList>
    </citation>
    <scope>NUCLEOTIDE SEQUENCE [LARGE SCALE GENOMIC DNA]</scope>
    <source>
        <strain evidence="2">cv. CM334</strain>
    </source>
</reference>
<evidence type="ECO:0000313" key="1">
    <source>
        <dbReference type="EMBL" id="PHT79886.1"/>
    </source>
</evidence>
<dbReference type="Gramene" id="PHT79886">
    <property type="protein sequence ID" value="PHT79886"/>
    <property type="gene ID" value="T459_17938"/>
</dbReference>
<gene>
    <name evidence="1" type="ORF">T459_17938</name>
</gene>
<comment type="caution">
    <text evidence="1">The sequence shown here is derived from an EMBL/GenBank/DDBJ whole genome shotgun (WGS) entry which is preliminary data.</text>
</comment>
<protein>
    <submittedName>
        <fullName evidence="1">Uncharacterized protein</fullName>
    </submittedName>
</protein>
<dbReference type="CDD" id="cd09272">
    <property type="entry name" value="RNase_HI_RT_Ty1"/>
    <property type="match status" value="1"/>
</dbReference>
<proteinExistence type="predicted"/>
<dbReference type="Proteomes" id="UP000222542">
    <property type="component" value="Unassembled WGS sequence"/>
</dbReference>
<evidence type="ECO:0000313" key="2">
    <source>
        <dbReference type="Proteomes" id="UP000222542"/>
    </source>
</evidence>
<name>A0A2G2ZD10_CAPAN</name>
<dbReference type="AlphaFoldDB" id="A0A2G2ZD10"/>
<sequence length="557" mass="61431">MWKDFLRRLNVGRLSRYTHNLNNEHWSTLMRLVKYLKGTMNYDILYSRFPSTLEGYCDANWIFDSDETKFTSGYMFTLGGGAVSWRSAKQTIIARSTMKSEFVALKLAGVVRIKFERFRWGEPTDLEVCLRGSTSSSSKREKFNSLSIRASKERFGLGFLKGVSIPDFPKVPQTVRKVKAPNPGEGDQMIVLVLVPFTGDVVVCTFAGEGAITLESPKRGILADVGTLNKRVLDDVIYQDRARRVGIEALDDGVNGRGTRDLPISPGIHFRTIFNGPMESIPAQLLGSDNIIPGSGSLAIVCLPVTMFSNENASPEGFLVGVESPAKSAKQSFIFNGSSMHIKTPIFLGLGNGVPIDVVHLFLNINCAPDVVSLGSIDQLMDGVPGKDDLGFCKINPLARVGVKVLDDSVDGVAVLVISSGKKGGFPPFTKTELEEEEIQERMSLMRPSGKLKKKKVCLIKDHSCLSKAFSRFEREDNSLDLLRRGDGLEHIMIGRVDRAPSRGVELGFNVFQGIVSGIQSRGMEEPSIRVSKEDPKNPGFKLPEFRLQTQDVVKLF</sequence>
<accession>A0A2G2ZD10</accession>
<dbReference type="PANTHER" id="PTHR11439:SF521">
    <property type="entry name" value="RNA-DIRECTED DNA POLYMERASE"/>
    <property type="match status" value="1"/>
</dbReference>
<keyword evidence="2" id="KW-1185">Reference proteome</keyword>
<reference evidence="1 2" key="1">
    <citation type="journal article" date="2014" name="Nat. Genet.">
        <title>Genome sequence of the hot pepper provides insights into the evolution of pungency in Capsicum species.</title>
        <authorList>
            <person name="Kim S."/>
            <person name="Park M."/>
            <person name="Yeom S.I."/>
            <person name="Kim Y.M."/>
            <person name="Lee J.M."/>
            <person name="Lee H.A."/>
            <person name="Seo E."/>
            <person name="Choi J."/>
            <person name="Cheong K."/>
            <person name="Kim K.T."/>
            <person name="Jung K."/>
            <person name="Lee G.W."/>
            <person name="Oh S.K."/>
            <person name="Bae C."/>
            <person name="Kim S.B."/>
            <person name="Lee H.Y."/>
            <person name="Kim S.Y."/>
            <person name="Kim M.S."/>
            <person name="Kang B.C."/>
            <person name="Jo Y.D."/>
            <person name="Yang H.B."/>
            <person name="Jeong H.J."/>
            <person name="Kang W.H."/>
            <person name="Kwon J.K."/>
            <person name="Shin C."/>
            <person name="Lim J.Y."/>
            <person name="Park J.H."/>
            <person name="Huh J.H."/>
            <person name="Kim J.S."/>
            <person name="Kim B.D."/>
            <person name="Cohen O."/>
            <person name="Paran I."/>
            <person name="Suh M.C."/>
            <person name="Lee S.B."/>
            <person name="Kim Y.K."/>
            <person name="Shin Y."/>
            <person name="Noh S.J."/>
            <person name="Park J."/>
            <person name="Seo Y.S."/>
            <person name="Kwon S.Y."/>
            <person name="Kim H.A."/>
            <person name="Park J.M."/>
            <person name="Kim H.J."/>
            <person name="Choi S.B."/>
            <person name="Bosland P.W."/>
            <person name="Reeves G."/>
            <person name="Jo S.H."/>
            <person name="Lee B.W."/>
            <person name="Cho H.T."/>
            <person name="Choi H.S."/>
            <person name="Lee M.S."/>
            <person name="Yu Y."/>
            <person name="Do Choi Y."/>
            <person name="Park B.S."/>
            <person name="van Deynze A."/>
            <person name="Ashrafi H."/>
            <person name="Hill T."/>
            <person name="Kim W.T."/>
            <person name="Pai H.S."/>
            <person name="Ahn H.K."/>
            <person name="Yeam I."/>
            <person name="Giovannoni J.J."/>
            <person name="Rose J.K."/>
            <person name="Sorensen I."/>
            <person name="Lee S.J."/>
            <person name="Kim R.W."/>
            <person name="Choi I.Y."/>
            <person name="Choi B.S."/>
            <person name="Lim J.S."/>
            <person name="Lee Y.H."/>
            <person name="Choi D."/>
        </authorList>
    </citation>
    <scope>NUCLEOTIDE SEQUENCE [LARGE SCALE GENOMIC DNA]</scope>
    <source>
        <strain evidence="2">cv. CM334</strain>
    </source>
</reference>
<dbReference type="EMBL" id="AYRZ02000006">
    <property type="protein sequence ID" value="PHT79886.1"/>
    <property type="molecule type" value="Genomic_DNA"/>
</dbReference>